<proteinExistence type="predicted"/>
<feature type="region of interest" description="Disordered" evidence="1">
    <location>
        <begin position="149"/>
        <end position="180"/>
    </location>
</feature>
<reference evidence="2" key="1">
    <citation type="submission" date="2021-01" db="EMBL/GenBank/DDBJ databases">
        <authorList>
            <person name="Corre E."/>
            <person name="Pelletier E."/>
            <person name="Niang G."/>
            <person name="Scheremetjew M."/>
            <person name="Finn R."/>
            <person name="Kale V."/>
            <person name="Holt S."/>
            <person name="Cochrane G."/>
            <person name="Meng A."/>
            <person name="Brown T."/>
            <person name="Cohen L."/>
        </authorList>
    </citation>
    <scope>NUCLEOTIDE SEQUENCE</scope>
    <source>
        <strain evidence="2">UTEX LB 985</strain>
    </source>
</reference>
<sequence>MGGSDAVLGAVPFDPNSSATCGTSSGTTSGGSGSGTCSRGCSRCSVAQVQAVPMDNGKAMALLIETMCDLRSVYLRTGDHLMLRVVNKIRGHTAGATASSGPGARPPSLCANPLEADAVRRVRLQGGRRGSSHVMEVVGVGSLRASGWLAPNRGPSGHAAQPNVGDFDALRRPTLNPKAQ</sequence>
<organism evidence="2">
    <name type="scientific">Haptolina brevifila</name>
    <dbReference type="NCBI Taxonomy" id="156173"/>
    <lineage>
        <taxon>Eukaryota</taxon>
        <taxon>Haptista</taxon>
        <taxon>Haptophyta</taxon>
        <taxon>Prymnesiophyceae</taxon>
        <taxon>Prymnesiales</taxon>
        <taxon>Prymnesiaceae</taxon>
        <taxon>Haptolina</taxon>
    </lineage>
</organism>
<dbReference type="EMBL" id="HBGU01076995">
    <property type="protein sequence ID" value="CAD9542343.1"/>
    <property type="molecule type" value="Transcribed_RNA"/>
</dbReference>
<evidence type="ECO:0000256" key="1">
    <source>
        <dbReference type="SAM" id="MobiDB-lite"/>
    </source>
</evidence>
<name>A0A7S2JBI1_9EUKA</name>
<gene>
    <name evidence="2" type="ORF">CBRE1094_LOCUS41976</name>
</gene>
<dbReference type="AlphaFoldDB" id="A0A7S2JBI1"/>
<accession>A0A7S2JBI1</accession>
<protein>
    <submittedName>
        <fullName evidence="2">Uncharacterized protein</fullName>
    </submittedName>
</protein>
<evidence type="ECO:0000313" key="2">
    <source>
        <dbReference type="EMBL" id="CAD9542343.1"/>
    </source>
</evidence>